<organism evidence="4 5">
    <name type="scientific">Alosa alosa</name>
    <name type="common">allis shad</name>
    <dbReference type="NCBI Taxonomy" id="278164"/>
    <lineage>
        <taxon>Eukaryota</taxon>
        <taxon>Metazoa</taxon>
        <taxon>Chordata</taxon>
        <taxon>Craniata</taxon>
        <taxon>Vertebrata</taxon>
        <taxon>Euteleostomi</taxon>
        <taxon>Actinopterygii</taxon>
        <taxon>Neopterygii</taxon>
        <taxon>Teleostei</taxon>
        <taxon>Clupei</taxon>
        <taxon>Clupeiformes</taxon>
        <taxon>Clupeoidei</taxon>
        <taxon>Clupeidae</taxon>
        <taxon>Alosa</taxon>
    </lineage>
</organism>
<feature type="domain" description="Alkylated DNA repair protein AlkB homologue 8 N-terminal" evidence="3">
    <location>
        <begin position="477"/>
        <end position="518"/>
    </location>
</feature>
<dbReference type="SUPFAM" id="SSF56672">
    <property type="entry name" value="DNA/RNA polymerases"/>
    <property type="match status" value="1"/>
</dbReference>
<evidence type="ECO:0000313" key="5">
    <source>
        <dbReference type="Proteomes" id="UP000823561"/>
    </source>
</evidence>
<dbReference type="InterPro" id="IPR043502">
    <property type="entry name" value="DNA/RNA_pol_sf"/>
</dbReference>
<keyword evidence="1" id="KW-0732">Signal</keyword>
<dbReference type="PANTHER" id="PTHR47510">
    <property type="entry name" value="REVERSE TRANSCRIPTASE DOMAIN-CONTAINING PROTEIN"/>
    <property type="match status" value="1"/>
</dbReference>
<dbReference type="Gene3D" id="2.10.60.10">
    <property type="entry name" value="CD59"/>
    <property type="match status" value="1"/>
</dbReference>
<accession>A0AAV6G799</accession>
<feature type="domain" description="Reverse transcriptase" evidence="2">
    <location>
        <begin position="269"/>
        <end position="409"/>
    </location>
</feature>
<comment type="caution">
    <text evidence="4">The sequence shown here is derived from an EMBL/GenBank/DDBJ whole genome shotgun (WGS) entry which is preliminary data.</text>
</comment>
<proteinExistence type="predicted"/>
<feature type="signal peptide" evidence="1">
    <location>
        <begin position="1"/>
        <end position="19"/>
    </location>
</feature>
<reference evidence="4" key="1">
    <citation type="submission" date="2020-10" db="EMBL/GenBank/DDBJ databases">
        <title>Chromosome-scale genome assembly of the Allis shad, Alosa alosa.</title>
        <authorList>
            <person name="Margot Z."/>
            <person name="Christophe K."/>
            <person name="Cabau C."/>
            <person name="Louis A."/>
            <person name="Berthelot C."/>
            <person name="Parey E."/>
            <person name="Roest Crollius H."/>
            <person name="Montfort J."/>
            <person name="Robinson-Rechavi M."/>
            <person name="Bucao C."/>
            <person name="Bouchez O."/>
            <person name="Gislard M."/>
            <person name="Lluch J."/>
            <person name="Milhes M."/>
            <person name="Lampietro C."/>
            <person name="Lopez Roques C."/>
            <person name="Donnadieu C."/>
            <person name="Braasch I."/>
            <person name="Desvignes T."/>
            <person name="Postlethwait J."/>
            <person name="Bobe J."/>
            <person name="Guiguen Y."/>
        </authorList>
    </citation>
    <scope>NUCLEOTIDE SEQUENCE</scope>
    <source>
        <strain evidence="4">M-15738</strain>
        <tissue evidence="4">Blood</tissue>
    </source>
</reference>
<evidence type="ECO:0000313" key="4">
    <source>
        <dbReference type="EMBL" id="KAG5268496.1"/>
    </source>
</evidence>
<dbReference type="SUPFAM" id="SSF57302">
    <property type="entry name" value="Snake toxin-like"/>
    <property type="match status" value="2"/>
</dbReference>
<keyword evidence="5" id="KW-1185">Reference proteome</keyword>
<protein>
    <recommendedName>
        <fullName evidence="6">Reverse transcriptase domain-containing protein</fullName>
    </recommendedName>
</protein>
<dbReference type="InterPro" id="IPR000477">
    <property type="entry name" value="RT_dom"/>
</dbReference>
<evidence type="ECO:0000259" key="3">
    <source>
        <dbReference type="Pfam" id="PF09004"/>
    </source>
</evidence>
<dbReference type="EMBL" id="JADWDJ010000016">
    <property type="protein sequence ID" value="KAG5268496.1"/>
    <property type="molecule type" value="Genomic_DNA"/>
</dbReference>
<gene>
    <name evidence="4" type="ORF">AALO_G00213230</name>
</gene>
<evidence type="ECO:0000256" key="1">
    <source>
        <dbReference type="SAM" id="SignalP"/>
    </source>
</evidence>
<dbReference type="Proteomes" id="UP000823561">
    <property type="component" value="Chromosome 16"/>
</dbReference>
<sequence length="564" mass="61900">MSLLINIVLTFALLYQVSAQLQCQVCLLDCTTPLTQPCSTGEICFTSTSQVTTDSNAPSTIPIRGCIPQTVCNDLDALTSTQTFSFGLGLTRVTTAASCCNTAGCNSNQPPAPMNTTKTDLSCFTCNSTTDQVCLSNVTCVGIEDRCFNGSVTFPNGFPLTNSNLIRGCASRNVCPALQGLGSFAQKQHLPTEDPSPLHEQPLCLSADSVNRTLAAINTRKATGPDNIPGRALKDCAGELKDVFTDIFNTSLKQAIVPSCFKAATIIPVPKKTAPSCFNDCRPVALTPIIMKCFERLVMSHIKAILPPTLDPFQFAYRAKRSTEDAICSALHPALTHLEKRDSYVRLLFIDFSSAFNTIIPQQLICKLDKLGLSTYLCNWLLDFLCQRPQVVMRVGNNTSSSITLSTGAPRLEVDHLTTWCRDNNLLLNVSKTKEIVVDFRRGHTQHLPLTIDGAVVERASSSTKFLGVHISEDLSWTTNTASLAKRAQRRLYFLGKLRRASAPPAIMTTFYRGTIESILSSCIAVWGCTEYNRKALQHSEHSWKDYWCFTPLPEGHLHHPPHP</sequence>
<name>A0AAV6G799_9TELE</name>
<dbReference type="PANTHER" id="PTHR47510:SF3">
    <property type="entry name" value="ENDO_EXONUCLEASE_PHOSPHATASE DOMAIN-CONTAINING PROTEIN"/>
    <property type="match status" value="1"/>
</dbReference>
<feature type="chain" id="PRO_5043955536" description="Reverse transcriptase domain-containing protein" evidence="1">
    <location>
        <begin position="20"/>
        <end position="564"/>
    </location>
</feature>
<dbReference type="GO" id="GO:0016706">
    <property type="term" value="F:2-oxoglutarate-dependent dioxygenase activity"/>
    <property type="evidence" value="ECO:0007669"/>
    <property type="project" value="InterPro"/>
</dbReference>
<evidence type="ECO:0008006" key="6">
    <source>
        <dbReference type="Google" id="ProtNLM"/>
    </source>
</evidence>
<dbReference type="GO" id="GO:0008168">
    <property type="term" value="F:methyltransferase activity"/>
    <property type="evidence" value="ECO:0007669"/>
    <property type="project" value="InterPro"/>
</dbReference>
<dbReference type="InterPro" id="IPR015095">
    <property type="entry name" value="AlkB_hom8_N"/>
</dbReference>
<dbReference type="AlphaFoldDB" id="A0AAV6G799"/>
<evidence type="ECO:0000259" key="2">
    <source>
        <dbReference type="Pfam" id="PF00078"/>
    </source>
</evidence>
<dbReference type="InterPro" id="IPR045860">
    <property type="entry name" value="Snake_toxin-like_sf"/>
</dbReference>
<dbReference type="Pfam" id="PF00078">
    <property type="entry name" value="RVT_1"/>
    <property type="match status" value="1"/>
</dbReference>
<dbReference type="CDD" id="cd01650">
    <property type="entry name" value="RT_nLTR_like"/>
    <property type="match status" value="1"/>
</dbReference>
<dbReference type="Pfam" id="PF09004">
    <property type="entry name" value="ALKBH8_N"/>
    <property type="match status" value="1"/>
</dbReference>